<accession>A0A8J3B6T2</accession>
<comment type="caution">
    <text evidence="1">The sequence shown here is derived from an EMBL/GenBank/DDBJ whole genome shotgun (WGS) entry which is preliminary data.</text>
</comment>
<name>A0A8J3B6T2_9ACTN</name>
<gene>
    <name evidence="1" type="ORF">GCM10010123_22420</name>
</gene>
<evidence type="ECO:0000313" key="2">
    <source>
        <dbReference type="Proteomes" id="UP000649739"/>
    </source>
</evidence>
<proteinExistence type="predicted"/>
<dbReference type="Proteomes" id="UP000649739">
    <property type="component" value="Unassembled WGS sequence"/>
</dbReference>
<organism evidence="1 2">
    <name type="scientific">Pilimelia anulata</name>
    <dbReference type="NCBI Taxonomy" id="53371"/>
    <lineage>
        <taxon>Bacteria</taxon>
        <taxon>Bacillati</taxon>
        <taxon>Actinomycetota</taxon>
        <taxon>Actinomycetes</taxon>
        <taxon>Micromonosporales</taxon>
        <taxon>Micromonosporaceae</taxon>
        <taxon>Pilimelia</taxon>
    </lineage>
</organism>
<reference evidence="1" key="1">
    <citation type="journal article" date="2014" name="Int. J. Syst. Evol. Microbiol.">
        <title>Complete genome sequence of Corynebacterium casei LMG S-19264T (=DSM 44701T), isolated from a smear-ripened cheese.</title>
        <authorList>
            <consortium name="US DOE Joint Genome Institute (JGI-PGF)"/>
            <person name="Walter F."/>
            <person name="Albersmeier A."/>
            <person name="Kalinowski J."/>
            <person name="Ruckert C."/>
        </authorList>
    </citation>
    <scope>NUCLEOTIDE SEQUENCE</scope>
    <source>
        <strain evidence="1">JCM 3090</strain>
    </source>
</reference>
<evidence type="ECO:0000313" key="1">
    <source>
        <dbReference type="EMBL" id="GGJ92133.1"/>
    </source>
</evidence>
<keyword evidence="2" id="KW-1185">Reference proteome</keyword>
<protein>
    <submittedName>
        <fullName evidence="1">Uncharacterized protein</fullName>
    </submittedName>
</protein>
<dbReference type="EMBL" id="BMQB01000004">
    <property type="protein sequence ID" value="GGJ92133.1"/>
    <property type="molecule type" value="Genomic_DNA"/>
</dbReference>
<reference evidence="1" key="2">
    <citation type="submission" date="2020-09" db="EMBL/GenBank/DDBJ databases">
        <authorList>
            <person name="Sun Q."/>
            <person name="Ohkuma M."/>
        </authorList>
    </citation>
    <scope>NUCLEOTIDE SEQUENCE</scope>
    <source>
        <strain evidence="1">JCM 3090</strain>
    </source>
</reference>
<sequence>MVKKVLTWGGLAFLLFFVAFRPESAANVFKSIGGGIADVAEGLGEFFTNLVA</sequence>
<dbReference type="AlphaFoldDB" id="A0A8J3B6T2"/>
<dbReference type="RefSeq" id="WP_189170030.1">
    <property type="nucleotide sequence ID" value="NZ_BMQB01000004.1"/>
</dbReference>